<dbReference type="SMART" id="SM00028">
    <property type="entry name" value="TPR"/>
    <property type="match status" value="3"/>
</dbReference>
<dbReference type="InterPro" id="IPR019734">
    <property type="entry name" value="TPR_rpt"/>
</dbReference>
<name>G2QWQ5_THETT</name>
<evidence type="ECO:0000313" key="12">
    <source>
        <dbReference type="Proteomes" id="UP000008181"/>
    </source>
</evidence>
<dbReference type="SUPFAM" id="SSF48452">
    <property type="entry name" value="TPR-like"/>
    <property type="match status" value="4"/>
</dbReference>
<dbReference type="AlphaFoldDB" id="G2QWQ5"/>
<evidence type="ECO:0000256" key="9">
    <source>
        <dbReference type="SAM" id="Phobius"/>
    </source>
</evidence>
<evidence type="ECO:0000256" key="7">
    <source>
        <dbReference type="PROSITE-ProRule" id="PRU00339"/>
    </source>
</evidence>
<evidence type="ECO:0000256" key="8">
    <source>
        <dbReference type="SAM" id="MobiDB-lite"/>
    </source>
</evidence>
<dbReference type="GeneID" id="11521167"/>
<keyword evidence="4" id="KW-0677">Repeat</keyword>
<protein>
    <recommendedName>
        <fullName evidence="10">PRP1 splicing factor N-terminal domain-containing protein</fullName>
    </recommendedName>
</protein>
<feature type="repeat" description="TPR" evidence="7">
    <location>
        <begin position="815"/>
        <end position="848"/>
    </location>
</feature>
<keyword evidence="6" id="KW-0539">Nucleus</keyword>
<dbReference type="PANTHER" id="PTHR11246:SF1">
    <property type="entry name" value="PRE-MRNA-PROCESSING FACTOR 6"/>
    <property type="match status" value="1"/>
</dbReference>
<dbReference type="InterPro" id="IPR010491">
    <property type="entry name" value="PRP1_N"/>
</dbReference>
<dbReference type="KEGG" id="ttt:THITE_129437"/>
<feature type="region of interest" description="Disordered" evidence="8">
    <location>
        <begin position="239"/>
        <end position="261"/>
    </location>
</feature>
<feature type="transmembrane region" description="Helical" evidence="9">
    <location>
        <begin position="12"/>
        <end position="41"/>
    </location>
</feature>
<keyword evidence="7" id="KW-0802">TPR repeat</keyword>
<dbReference type="eggNOG" id="KOG0495">
    <property type="taxonomic scope" value="Eukaryota"/>
</dbReference>
<feature type="region of interest" description="Disordered" evidence="8">
    <location>
        <begin position="110"/>
        <end position="209"/>
    </location>
</feature>
<comment type="subcellular location">
    <subcellularLocation>
        <location evidence="1">Nucleus</location>
    </subcellularLocation>
</comment>
<dbReference type="STRING" id="578455.G2QWQ5"/>
<feature type="compositionally biased region" description="Acidic residues" evidence="8">
    <location>
        <begin position="192"/>
        <end position="207"/>
    </location>
</feature>
<accession>G2QWQ5</accession>
<dbReference type="HOGENOM" id="CLU_007010_0_0_1"/>
<evidence type="ECO:0000259" key="10">
    <source>
        <dbReference type="Pfam" id="PF06424"/>
    </source>
</evidence>
<dbReference type="OrthoDB" id="440128at2759"/>
<dbReference type="Gene3D" id="1.25.40.10">
    <property type="entry name" value="Tetratricopeptide repeat domain"/>
    <property type="match status" value="5"/>
</dbReference>
<keyword evidence="9" id="KW-0472">Membrane</keyword>
<sequence length="1045" mass="117081">MACNELDRRHPRLIGILLANVGILANAGILLASVGILANYYTRMVLSDHLAVNVICHKSILGLRASSWVRGHLPGIVGILANAYIFLGSQLDAPLPRRFSLHGWLTRDFANQNPNLRNQDPRHRSRPQHNMTSRRDFLSQPAPENYVAGLGRGATGFTTRSDLGPAREGPSEDQIKAAVAKRSAQLGLTEPKDDDIDDDERYQDPDNEVGLFAGGIYEKDDEEADRIWKDVDDKMARRRQKQREAREKAEREEYERKNPKIQQQFAGLKRALESVTDEEWANLPDPKDLTGRTKRARQARMQRFYAVPDSVLAAARDQGQFGTTVADDGTATDANADGTVTDFAKIGAARDKVLRARLEQQSQSSGIATAGSATSIDPKGYLTSLANMQGAEQSIGDIELFRKMLKSAVDSNPKQAASWIAAARLEIAAGKPGAARTLIAKGCQHCPKSEDIWLENIHLNDNRNAKVIAAQAIQANPHSVKLWVEAMKLENDPRSRKKVIRRALDHNQESEALWKEAVNLEEDPADARMLLAKATELIPESLDLWLALARLETPENARKVLNKAVKKLPNSHELWIAAARLEEQLGEGNKKQVMKSAVRFLAGRNAMPKREEWIAEAEKCEEEGAVITCSNIIEETLGWGLDEDDDRKEIWMDDAKGSISRDKFATARAIYAYALRVFPNSRTLYLAAVDLERNHGTKDDLWRALEKAVEACPHVEAFWLMLAKEKAGEINEARRVLARAFKQNPDNEDIWLAAVKLEADNGFIDQARDLLKTARQNAPTDRVWMRSVAFERQLGANEAALDLVQDALQLFPAAPKLWMMKGQIYEDLGKVPQAREAYSTGVRAVPSSVPLWLLYSRLEERSGNVVKARSVLDRARQAVPKSPELWTELIRVERRAGNTNQAKSLMASALQQMPKSGLLWAERILHLEPRTQRKSLITEAIKKVEDDAVLQVTAARILWAERKLDRAQNWFERALLLDRDLGDTWAWYYRFLSQHGTDEKRAELVAKCVLNDPRHGEHWQAVAKDPKNAGKSTEEILKLVAASLA</sequence>
<keyword evidence="5" id="KW-0508">mRNA splicing</keyword>
<dbReference type="InterPro" id="IPR003107">
    <property type="entry name" value="HAT"/>
</dbReference>
<dbReference type="FunFam" id="1.25.40.10:FF:000256">
    <property type="entry name" value="Probable pre-mRNA splicing factor prp1"/>
    <property type="match status" value="1"/>
</dbReference>
<feature type="domain" description="PRP1 splicing factor N-terminal" evidence="10">
    <location>
        <begin position="142"/>
        <end position="292"/>
    </location>
</feature>
<dbReference type="InterPro" id="IPR045075">
    <property type="entry name" value="Syf1-like"/>
</dbReference>
<evidence type="ECO:0000256" key="1">
    <source>
        <dbReference type="ARBA" id="ARBA00004123"/>
    </source>
</evidence>
<evidence type="ECO:0000256" key="4">
    <source>
        <dbReference type="ARBA" id="ARBA00022737"/>
    </source>
</evidence>
<dbReference type="SMART" id="SM00386">
    <property type="entry name" value="HAT"/>
    <property type="match status" value="12"/>
</dbReference>
<dbReference type="PROSITE" id="PS50005">
    <property type="entry name" value="TPR"/>
    <property type="match status" value="1"/>
</dbReference>
<evidence type="ECO:0000256" key="3">
    <source>
        <dbReference type="ARBA" id="ARBA00022664"/>
    </source>
</evidence>
<dbReference type="FunFam" id="1.25.40.10:FF:001164">
    <property type="entry name" value="mRNA splicing factor (Prp1/Zer1), putative (AFU_orthologue AFUA_2G06070)"/>
    <property type="match status" value="1"/>
</dbReference>
<evidence type="ECO:0000256" key="2">
    <source>
        <dbReference type="ARBA" id="ARBA00011524"/>
    </source>
</evidence>
<dbReference type="GO" id="GO:0071013">
    <property type="term" value="C:catalytic step 2 spliceosome"/>
    <property type="evidence" value="ECO:0007669"/>
    <property type="project" value="TreeGrafter"/>
</dbReference>
<dbReference type="Pfam" id="PF06424">
    <property type="entry name" value="PRP1_N"/>
    <property type="match status" value="1"/>
</dbReference>
<dbReference type="PANTHER" id="PTHR11246">
    <property type="entry name" value="PRE-MRNA SPLICING FACTOR"/>
    <property type="match status" value="1"/>
</dbReference>
<dbReference type="GO" id="GO:0000244">
    <property type="term" value="P:spliceosomal tri-snRNP complex assembly"/>
    <property type="evidence" value="ECO:0007669"/>
    <property type="project" value="TreeGrafter"/>
</dbReference>
<gene>
    <name evidence="11" type="ORF">THITE_129437</name>
</gene>
<comment type="subunit">
    <text evidence="2">Associated with the spliceosome.</text>
</comment>
<reference evidence="11 12" key="1">
    <citation type="journal article" date="2011" name="Nat. Biotechnol.">
        <title>Comparative genomic analysis of the thermophilic biomass-degrading fungi Myceliophthora thermophila and Thielavia terrestris.</title>
        <authorList>
            <person name="Berka R.M."/>
            <person name="Grigoriev I.V."/>
            <person name="Otillar R."/>
            <person name="Salamov A."/>
            <person name="Grimwood J."/>
            <person name="Reid I."/>
            <person name="Ishmael N."/>
            <person name="John T."/>
            <person name="Darmond C."/>
            <person name="Moisan M.-C."/>
            <person name="Henrissat B."/>
            <person name="Coutinho P.M."/>
            <person name="Lombard V."/>
            <person name="Natvig D.O."/>
            <person name="Lindquist E."/>
            <person name="Schmutz J."/>
            <person name="Lucas S."/>
            <person name="Harris P."/>
            <person name="Powlowski J."/>
            <person name="Bellemare A."/>
            <person name="Taylor D."/>
            <person name="Butler G."/>
            <person name="de Vries R.P."/>
            <person name="Allijn I.E."/>
            <person name="van den Brink J."/>
            <person name="Ushinsky S."/>
            <person name="Storms R."/>
            <person name="Powell A.J."/>
            <person name="Paulsen I.T."/>
            <person name="Elbourne L.D.H."/>
            <person name="Baker S.E."/>
            <person name="Magnuson J."/>
            <person name="LaBoissiere S."/>
            <person name="Clutterbuck A.J."/>
            <person name="Martinez D."/>
            <person name="Wogulis M."/>
            <person name="de Leon A.L."/>
            <person name="Rey M.W."/>
            <person name="Tsang A."/>
        </authorList>
    </citation>
    <scope>NUCLEOTIDE SEQUENCE [LARGE SCALE GENOMIC DNA]</scope>
    <source>
        <strain evidence="12">ATCC 38088 / NRRL 8126</strain>
    </source>
</reference>
<proteinExistence type="predicted"/>
<dbReference type="FunFam" id="1.25.40.10:FF:000304">
    <property type="entry name" value="Putative Pre-mRNA-splicing factor prp1"/>
    <property type="match status" value="1"/>
</dbReference>
<dbReference type="EMBL" id="CP003009">
    <property type="protein sequence ID" value="AEO62265.1"/>
    <property type="molecule type" value="Genomic_DNA"/>
</dbReference>
<dbReference type="Pfam" id="PF13181">
    <property type="entry name" value="TPR_8"/>
    <property type="match status" value="1"/>
</dbReference>
<dbReference type="Proteomes" id="UP000008181">
    <property type="component" value="Chromosome 1"/>
</dbReference>
<keyword evidence="9" id="KW-0812">Transmembrane</keyword>
<dbReference type="GO" id="GO:0046540">
    <property type="term" value="C:U4/U6 x U5 tri-snRNP complex"/>
    <property type="evidence" value="ECO:0007669"/>
    <property type="project" value="TreeGrafter"/>
</dbReference>
<dbReference type="Pfam" id="PF14559">
    <property type="entry name" value="TPR_19"/>
    <property type="match status" value="1"/>
</dbReference>
<feature type="compositionally biased region" description="Basic and acidic residues" evidence="8">
    <location>
        <begin position="242"/>
        <end position="258"/>
    </location>
</feature>
<dbReference type="Pfam" id="PF13428">
    <property type="entry name" value="TPR_14"/>
    <property type="match status" value="2"/>
</dbReference>
<evidence type="ECO:0000256" key="6">
    <source>
        <dbReference type="ARBA" id="ARBA00023242"/>
    </source>
</evidence>
<keyword evidence="12" id="KW-1185">Reference proteome</keyword>
<organism evidence="11 12">
    <name type="scientific">Thermothielavioides terrestris (strain ATCC 38088 / NRRL 8126)</name>
    <name type="common">Thielavia terrestris</name>
    <dbReference type="NCBI Taxonomy" id="578455"/>
    <lineage>
        <taxon>Eukaryota</taxon>
        <taxon>Fungi</taxon>
        <taxon>Dikarya</taxon>
        <taxon>Ascomycota</taxon>
        <taxon>Pezizomycotina</taxon>
        <taxon>Sordariomycetes</taxon>
        <taxon>Sordariomycetidae</taxon>
        <taxon>Sordariales</taxon>
        <taxon>Chaetomiaceae</taxon>
        <taxon>Thermothielavioides</taxon>
        <taxon>Thermothielavioides terrestris</taxon>
    </lineage>
</organism>
<evidence type="ECO:0000256" key="5">
    <source>
        <dbReference type="ARBA" id="ARBA00023187"/>
    </source>
</evidence>
<keyword evidence="9" id="KW-1133">Transmembrane helix</keyword>
<dbReference type="InterPro" id="IPR011990">
    <property type="entry name" value="TPR-like_helical_dom_sf"/>
</dbReference>
<evidence type="ECO:0000313" key="11">
    <source>
        <dbReference type="EMBL" id="AEO62265.1"/>
    </source>
</evidence>
<dbReference type="RefSeq" id="XP_003648601.1">
    <property type="nucleotide sequence ID" value="XM_003648553.1"/>
</dbReference>
<keyword evidence="3" id="KW-0507">mRNA processing</keyword>